<organism evidence="1 2">
    <name type="scientific">Pseudonocardia humida</name>
    <dbReference type="NCBI Taxonomy" id="2800819"/>
    <lineage>
        <taxon>Bacteria</taxon>
        <taxon>Bacillati</taxon>
        <taxon>Actinomycetota</taxon>
        <taxon>Actinomycetes</taxon>
        <taxon>Pseudonocardiales</taxon>
        <taxon>Pseudonocardiaceae</taxon>
        <taxon>Pseudonocardia</taxon>
    </lineage>
</organism>
<accession>A0ABT1A110</accession>
<dbReference type="EMBL" id="JAGSOV010000035">
    <property type="protein sequence ID" value="MCO1656600.1"/>
    <property type="molecule type" value="Genomic_DNA"/>
</dbReference>
<evidence type="ECO:0000313" key="2">
    <source>
        <dbReference type="Proteomes" id="UP001165283"/>
    </source>
</evidence>
<protein>
    <submittedName>
        <fullName evidence="1">Uncharacterized protein</fullName>
    </submittedName>
</protein>
<dbReference type="RefSeq" id="WP_252439467.1">
    <property type="nucleotide sequence ID" value="NZ_JAGSOV010000035.1"/>
</dbReference>
<proteinExistence type="predicted"/>
<sequence length="108" mass="11910">MHGDDIEIVAVARGRPTEGGGYLWRGELRLWDNEILMGWYAARDGAVRSKGTLCFSLHQHGINATGRWVGLSYDGPIVTGWATLARSEDDVLAIMNQLRETPKEASTP</sequence>
<keyword evidence="2" id="KW-1185">Reference proteome</keyword>
<comment type="caution">
    <text evidence="1">The sequence shown here is derived from an EMBL/GenBank/DDBJ whole genome shotgun (WGS) entry which is preliminary data.</text>
</comment>
<name>A0ABT1A110_9PSEU</name>
<reference evidence="1" key="1">
    <citation type="submission" date="2021-04" db="EMBL/GenBank/DDBJ databases">
        <title>Pseudonocardia sp. nov., isolated from sandy soil of mangrove forest.</title>
        <authorList>
            <person name="Zan Z."/>
            <person name="Huang R."/>
            <person name="Liu W."/>
        </authorList>
    </citation>
    <scope>NUCLEOTIDE SEQUENCE</scope>
    <source>
        <strain evidence="1">S2-4</strain>
    </source>
</reference>
<gene>
    <name evidence="1" type="ORF">KDL28_16200</name>
</gene>
<evidence type="ECO:0000313" key="1">
    <source>
        <dbReference type="EMBL" id="MCO1656600.1"/>
    </source>
</evidence>
<dbReference type="Proteomes" id="UP001165283">
    <property type="component" value="Unassembled WGS sequence"/>
</dbReference>